<feature type="transmembrane region" description="Helical" evidence="11">
    <location>
        <begin position="128"/>
        <end position="147"/>
    </location>
</feature>
<dbReference type="PANTHER" id="PTHR22777:SF32">
    <property type="entry name" value="UPF0053 INNER MEMBRANE PROTEIN YFJD"/>
    <property type="match status" value="1"/>
</dbReference>
<dbReference type="InterPro" id="IPR002550">
    <property type="entry name" value="CNNM"/>
</dbReference>
<keyword evidence="8 10" id="KW-0472">Membrane</keyword>
<dbReference type="PANTHER" id="PTHR22777">
    <property type="entry name" value="HEMOLYSIN-RELATED"/>
    <property type="match status" value="1"/>
</dbReference>
<evidence type="ECO:0000256" key="6">
    <source>
        <dbReference type="ARBA" id="ARBA00022989"/>
    </source>
</evidence>
<dbReference type="InterPro" id="IPR046342">
    <property type="entry name" value="CBS_dom_sf"/>
</dbReference>
<dbReference type="PROSITE" id="PS51371">
    <property type="entry name" value="CBS"/>
    <property type="match status" value="2"/>
</dbReference>
<reference evidence="14 15" key="1">
    <citation type="journal article" date="2017" name="Water Res.">
        <title>Comammox in drinking water systems.</title>
        <authorList>
            <person name="Wang Y."/>
            <person name="Ma L."/>
            <person name="Mao Y."/>
            <person name="Jiang X."/>
            <person name="Xia Y."/>
            <person name="Yu K."/>
            <person name="Li B."/>
            <person name="Zhang T."/>
        </authorList>
    </citation>
    <scope>NUCLEOTIDE SEQUENCE [LARGE SCALE GENOMIC DNA]</scope>
    <source>
        <strain evidence="14">SG_bin8</strain>
    </source>
</reference>
<feature type="transmembrane region" description="Helical" evidence="11">
    <location>
        <begin position="98"/>
        <end position="116"/>
    </location>
</feature>
<comment type="similarity">
    <text evidence="2">Belongs to the UPF0053 family. Hemolysin C subfamily.</text>
</comment>
<dbReference type="Proteomes" id="UP000192872">
    <property type="component" value="Unassembled WGS sequence"/>
</dbReference>
<dbReference type="SUPFAM" id="SSF56176">
    <property type="entry name" value="FAD-binding/transporter-associated domain-like"/>
    <property type="match status" value="1"/>
</dbReference>
<dbReference type="Pfam" id="PF00571">
    <property type="entry name" value="CBS"/>
    <property type="match status" value="2"/>
</dbReference>
<evidence type="ECO:0000256" key="2">
    <source>
        <dbReference type="ARBA" id="ARBA00006446"/>
    </source>
</evidence>
<evidence type="ECO:0008006" key="16">
    <source>
        <dbReference type="Google" id="ProtNLM"/>
    </source>
</evidence>
<evidence type="ECO:0000256" key="10">
    <source>
        <dbReference type="PROSITE-ProRule" id="PRU01193"/>
    </source>
</evidence>
<dbReference type="AlphaFoldDB" id="A0A1W9HZN4"/>
<feature type="domain" description="CBS" evidence="12">
    <location>
        <begin position="282"/>
        <end position="339"/>
    </location>
</feature>
<dbReference type="InterPro" id="IPR036318">
    <property type="entry name" value="FAD-bd_PCMH-like_sf"/>
</dbReference>
<name>A0A1W9HZN4_9HYPH</name>
<sequence>MFDDLTTGGLLFLSLIVAALLASSFFFSGSETALTAASRARILQLQNSGDERAARVMRLLDIREHLIGTLLICNNLVNTAAASLTTGILLALFGEVGIVYATVVVSVLVIVFSEVLPKTVAIADPERGALLVAPAVELIVVLIGPVARAVDLLVRGVLKLVGVRPGDQQDAMTGAEEIRGTVDLLAKDGSVEREDRHMLGGLLDLSDLTVSDIMVHRTKVLALDADRPVSEIITAALESPYTRLPLWRGEAQNIVGILHAKSLVRAIHAAGDNASKVSIDDIISPAWFVPDTTPLRDQLKAFLKRRAHMALVVDEYGEVMGLISLEDIIEEIVGEISDETDEELPGVRVQADGAVSADGQVPIRDLNRKMDWALPDEEATTIAGLVIHEARMIPDPGQTFTFHGYTFQVLRKERNRLTRLRITPTPQAKRPAAPLGQAVAAGG</sequence>
<organism evidence="14 15">
    <name type="scientific">Candidatus Raskinella chloraquaticus</name>
    <dbReference type="NCBI Taxonomy" id="1951219"/>
    <lineage>
        <taxon>Bacteria</taxon>
        <taxon>Pseudomonadati</taxon>
        <taxon>Pseudomonadota</taxon>
        <taxon>Alphaproteobacteria</taxon>
        <taxon>Hyphomicrobiales</taxon>
        <taxon>Phreatobacteraceae</taxon>
        <taxon>Candidatus Raskinella</taxon>
    </lineage>
</organism>
<accession>A0A1W9HZN4</accession>
<dbReference type="CDD" id="cd04590">
    <property type="entry name" value="CBS_pair_CorC_HlyC_assoc"/>
    <property type="match status" value="1"/>
</dbReference>
<dbReference type="InterPro" id="IPR044751">
    <property type="entry name" value="Ion_transp-like_CBS"/>
</dbReference>
<keyword evidence="5" id="KW-0677">Repeat</keyword>
<gene>
    <name evidence="14" type="ORF">A4S15_07455</name>
</gene>
<feature type="domain" description="CBS" evidence="12">
    <location>
        <begin position="214"/>
        <end position="275"/>
    </location>
</feature>
<evidence type="ECO:0000313" key="15">
    <source>
        <dbReference type="Proteomes" id="UP000192872"/>
    </source>
</evidence>
<dbReference type="GO" id="GO:0050660">
    <property type="term" value="F:flavin adenine dinucleotide binding"/>
    <property type="evidence" value="ECO:0007669"/>
    <property type="project" value="InterPro"/>
</dbReference>
<keyword evidence="6 10" id="KW-1133">Transmembrane helix</keyword>
<evidence type="ECO:0000256" key="9">
    <source>
        <dbReference type="PROSITE-ProRule" id="PRU00703"/>
    </source>
</evidence>
<evidence type="ECO:0000256" key="1">
    <source>
        <dbReference type="ARBA" id="ARBA00004651"/>
    </source>
</evidence>
<dbReference type="InterPro" id="IPR016169">
    <property type="entry name" value="FAD-bd_PCMH_sub2"/>
</dbReference>
<dbReference type="PROSITE" id="PS51846">
    <property type="entry name" value="CNNM"/>
    <property type="match status" value="1"/>
</dbReference>
<dbReference type="Gene3D" id="3.30.465.10">
    <property type="match status" value="1"/>
</dbReference>
<comment type="caution">
    <text evidence="14">The sequence shown here is derived from an EMBL/GenBank/DDBJ whole genome shotgun (WGS) entry which is preliminary data.</text>
</comment>
<dbReference type="SMART" id="SM01091">
    <property type="entry name" value="CorC_HlyC"/>
    <property type="match status" value="1"/>
</dbReference>
<dbReference type="Pfam" id="PF01595">
    <property type="entry name" value="CNNM"/>
    <property type="match status" value="1"/>
</dbReference>
<evidence type="ECO:0000256" key="8">
    <source>
        <dbReference type="ARBA" id="ARBA00023136"/>
    </source>
</evidence>
<dbReference type="RefSeq" id="WP_376800406.1">
    <property type="nucleotide sequence ID" value="NZ_DBNB01000037.1"/>
</dbReference>
<dbReference type="InterPro" id="IPR005170">
    <property type="entry name" value="Transptr-assoc_dom"/>
</dbReference>
<evidence type="ECO:0000259" key="13">
    <source>
        <dbReference type="PROSITE" id="PS51846"/>
    </source>
</evidence>
<dbReference type="SMART" id="SM00116">
    <property type="entry name" value="CBS"/>
    <property type="match status" value="2"/>
</dbReference>
<evidence type="ECO:0000259" key="12">
    <source>
        <dbReference type="PROSITE" id="PS51371"/>
    </source>
</evidence>
<evidence type="ECO:0000256" key="4">
    <source>
        <dbReference type="ARBA" id="ARBA00022692"/>
    </source>
</evidence>
<feature type="transmembrane region" description="Helical" evidence="11">
    <location>
        <begin position="6"/>
        <end position="27"/>
    </location>
</feature>
<feature type="domain" description="CNNM transmembrane" evidence="13">
    <location>
        <begin position="6"/>
        <end position="195"/>
    </location>
</feature>
<protein>
    <recommendedName>
        <fullName evidence="16">Magnesium/cobalt efflux protein</fullName>
    </recommendedName>
</protein>
<comment type="subcellular location">
    <subcellularLocation>
        <location evidence="1">Cell membrane</location>
        <topology evidence="1">Multi-pass membrane protein</topology>
    </subcellularLocation>
</comment>
<evidence type="ECO:0000256" key="7">
    <source>
        <dbReference type="ARBA" id="ARBA00023122"/>
    </source>
</evidence>
<dbReference type="SUPFAM" id="SSF54631">
    <property type="entry name" value="CBS-domain pair"/>
    <property type="match status" value="1"/>
</dbReference>
<keyword evidence="7 9" id="KW-0129">CBS domain</keyword>
<dbReference type="FunFam" id="3.10.580.10:FF:000002">
    <property type="entry name" value="Magnesium/cobalt efflux protein CorC"/>
    <property type="match status" value="1"/>
</dbReference>
<proteinExistence type="inferred from homology"/>
<evidence type="ECO:0000256" key="3">
    <source>
        <dbReference type="ARBA" id="ARBA00022475"/>
    </source>
</evidence>
<evidence type="ECO:0000256" key="5">
    <source>
        <dbReference type="ARBA" id="ARBA00022737"/>
    </source>
</evidence>
<dbReference type="STRING" id="1827387.A4S15_07455"/>
<dbReference type="Gene3D" id="3.10.580.10">
    <property type="entry name" value="CBS-domain"/>
    <property type="match status" value="1"/>
</dbReference>
<dbReference type="EMBL" id="LWDL01000012">
    <property type="protein sequence ID" value="OQW52654.1"/>
    <property type="molecule type" value="Genomic_DNA"/>
</dbReference>
<dbReference type="InterPro" id="IPR000644">
    <property type="entry name" value="CBS_dom"/>
</dbReference>
<evidence type="ECO:0000313" key="14">
    <source>
        <dbReference type="EMBL" id="OQW52654.1"/>
    </source>
</evidence>
<keyword evidence="3" id="KW-1003">Cell membrane</keyword>
<keyword evidence="4 10" id="KW-0812">Transmembrane</keyword>
<feature type="transmembrane region" description="Helical" evidence="11">
    <location>
        <begin position="66"/>
        <end position="92"/>
    </location>
</feature>
<dbReference type="Pfam" id="PF03471">
    <property type="entry name" value="CorC_HlyC"/>
    <property type="match status" value="1"/>
</dbReference>
<evidence type="ECO:0000256" key="11">
    <source>
        <dbReference type="SAM" id="Phobius"/>
    </source>
</evidence>
<dbReference type="GO" id="GO:0005886">
    <property type="term" value="C:plasma membrane"/>
    <property type="evidence" value="ECO:0007669"/>
    <property type="project" value="UniProtKB-SubCell"/>
</dbReference>